<reference evidence="2" key="1">
    <citation type="journal article" date="2020" name="mSystems">
        <title>Genome- and Community-Level Interaction Insights into Carbon Utilization and Element Cycling Functions of Hydrothermarchaeota in Hydrothermal Sediment.</title>
        <authorList>
            <person name="Zhou Z."/>
            <person name="Liu Y."/>
            <person name="Xu W."/>
            <person name="Pan J."/>
            <person name="Luo Z.H."/>
            <person name="Li M."/>
        </authorList>
    </citation>
    <scope>NUCLEOTIDE SEQUENCE [LARGE SCALE GENOMIC DNA]</scope>
    <source>
        <strain evidence="2">SpSt-102</strain>
    </source>
</reference>
<evidence type="ECO:0000313" key="2">
    <source>
        <dbReference type="EMBL" id="HHS02764.1"/>
    </source>
</evidence>
<dbReference type="EMBL" id="DRUZ01000113">
    <property type="protein sequence ID" value="HHS02764.1"/>
    <property type="molecule type" value="Genomic_DNA"/>
</dbReference>
<dbReference type="AlphaFoldDB" id="A0A7C5V2H5"/>
<keyword evidence="1" id="KW-1133">Transmembrane helix</keyword>
<keyword evidence="1" id="KW-0472">Membrane</keyword>
<name>A0A7C5V2H5_9FIRM</name>
<evidence type="ECO:0000256" key="1">
    <source>
        <dbReference type="SAM" id="Phobius"/>
    </source>
</evidence>
<feature type="transmembrane region" description="Helical" evidence="1">
    <location>
        <begin position="115"/>
        <end position="136"/>
    </location>
</feature>
<keyword evidence="1" id="KW-0812">Transmembrane</keyword>
<proteinExistence type="predicted"/>
<organism evidence="2">
    <name type="scientific">Caldicellulosiruptor owensensis</name>
    <dbReference type="NCBI Taxonomy" id="55205"/>
    <lineage>
        <taxon>Bacteria</taxon>
        <taxon>Bacillati</taxon>
        <taxon>Bacillota</taxon>
        <taxon>Bacillota incertae sedis</taxon>
        <taxon>Caldicellulosiruptorales</taxon>
        <taxon>Caldicellulosiruptoraceae</taxon>
        <taxon>Caldicellulosiruptor</taxon>
    </lineage>
</organism>
<comment type="caution">
    <text evidence="2">The sequence shown here is derived from an EMBL/GenBank/DDBJ whole genome shotgun (WGS) entry which is preliminary data.</text>
</comment>
<feature type="transmembrane region" description="Helical" evidence="1">
    <location>
        <begin position="85"/>
        <end position="103"/>
    </location>
</feature>
<accession>A0A7C5V2H5</accession>
<protein>
    <recommendedName>
        <fullName evidence="3">ABC-2 transporter permease</fullName>
    </recommendedName>
</protein>
<gene>
    <name evidence="2" type="ORF">ENL71_09895</name>
</gene>
<sequence length="208" mass="23685">MKEFKFSRVLNFNIKENLTKMNIYIKKELKEKTTQILFFPLILFIPSFTIRVIGVILLCSAMLVNDIKNKNIELLYFLPFSKKELFVYNLTFSFFVVSITSAFDKVYYNLSILEGLQVILKMLIVLVAIYGISMLFTALGHDGFVWSIVITIADALLGDLGSTNLNAPEFNPYSLISFTKQGSIILAFLYACLICFLAYIVYVKKGGE</sequence>
<feature type="transmembrane region" description="Helical" evidence="1">
    <location>
        <begin position="182"/>
        <end position="202"/>
    </location>
</feature>
<evidence type="ECO:0008006" key="3">
    <source>
        <dbReference type="Google" id="ProtNLM"/>
    </source>
</evidence>
<feature type="transmembrane region" description="Helical" evidence="1">
    <location>
        <begin position="36"/>
        <end position="64"/>
    </location>
</feature>